<evidence type="ECO:0000313" key="9">
    <source>
        <dbReference type="Proteomes" id="UP000544222"/>
    </source>
</evidence>
<dbReference type="EC" id="3.1.-.-" evidence="7"/>
<keyword evidence="3 7" id="KW-0479">Metal-binding</keyword>
<dbReference type="PANTHER" id="PTHR46986">
    <property type="entry name" value="ENDORIBONUCLEASE YBEY, CHLOROPLASTIC"/>
    <property type="match status" value="1"/>
</dbReference>
<keyword evidence="4 7" id="KW-0255">Endonuclease</keyword>
<keyword evidence="7" id="KW-0690">Ribosome biogenesis</keyword>
<comment type="function">
    <text evidence="7">Single strand-specific metallo-endoribonuclease involved in late-stage 70S ribosome quality control and in maturation of the 3' terminus of the 16S rRNA.</text>
</comment>
<comment type="cofactor">
    <cofactor evidence="7">
        <name>Zn(2+)</name>
        <dbReference type="ChEBI" id="CHEBI:29105"/>
    </cofactor>
    <text evidence="7">Binds 1 zinc ion.</text>
</comment>
<dbReference type="RefSeq" id="WP_183411885.1">
    <property type="nucleotide sequence ID" value="NZ_JACHYB010000001.1"/>
</dbReference>
<dbReference type="GO" id="GO:0004222">
    <property type="term" value="F:metalloendopeptidase activity"/>
    <property type="evidence" value="ECO:0007669"/>
    <property type="project" value="InterPro"/>
</dbReference>
<evidence type="ECO:0000256" key="5">
    <source>
        <dbReference type="ARBA" id="ARBA00022801"/>
    </source>
</evidence>
<organism evidence="8 9">
    <name type="scientific">Microbacter margulisiae</name>
    <dbReference type="NCBI Taxonomy" id="1350067"/>
    <lineage>
        <taxon>Bacteria</taxon>
        <taxon>Pseudomonadati</taxon>
        <taxon>Bacteroidota</taxon>
        <taxon>Bacteroidia</taxon>
        <taxon>Bacteroidales</taxon>
        <taxon>Porphyromonadaceae</taxon>
        <taxon>Microbacter</taxon>
    </lineage>
</organism>
<keyword evidence="9" id="KW-1185">Reference proteome</keyword>
<comment type="similarity">
    <text evidence="1 7">Belongs to the endoribonuclease YbeY family.</text>
</comment>
<sequence>MIQYLSEDISSPVFLRRKVTAWIKRVAANHGKKIGDISYLFCNDEKIITINRQYLHHDYYTDIITFDSSDGQILNGDLFISLDTVASNAKEYNTPVQQELYRVMIHGILHLCGIDDQTDKDQELMTTEENKALQLIDF</sequence>
<feature type="binding site" evidence="7">
    <location>
        <position position="110"/>
    </location>
    <ligand>
        <name>Zn(2+)</name>
        <dbReference type="ChEBI" id="CHEBI:29105"/>
        <note>catalytic</note>
    </ligand>
</feature>
<dbReference type="HAMAP" id="MF_00009">
    <property type="entry name" value="Endoribonucl_YbeY"/>
    <property type="match status" value="1"/>
</dbReference>
<keyword evidence="7" id="KW-0963">Cytoplasm</keyword>
<dbReference type="AlphaFoldDB" id="A0A7W5GZX8"/>
<feature type="binding site" evidence="7">
    <location>
        <position position="116"/>
    </location>
    <ligand>
        <name>Zn(2+)</name>
        <dbReference type="ChEBI" id="CHEBI:29105"/>
        <note>catalytic</note>
    </ligand>
</feature>
<keyword evidence="5 7" id="KW-0378">Hydrolase</keyword>
<dbReference type="SUPFAM" id="SSF55486">
    <property type="entry name" value="Metalloproteases ('zincins'), catalytic domain"/>
    <property type="match status" value="1"/>
</dbReference>
<dbReference type="GO" id="GO:0006364">
    <property type="term" value="P:rRNA processing"/>
    <property type="evidence" value="ECO:0007669"/>
    <property type="project" value="UniProtKB-UniRule"/>
</dbReference>
<evidence type="ECO:0000256" key="6">
    <source>
        <dbReference type="ARBA" id="ARBA00022833"/>
    </source>
</evidence>
<evidence type="ECO:0000256" key="4">
    <source>
        <dbReference type="ARBA" id="ARBA00022759"/>
    </source>
</evidence>
<dbReference type="PANTHER" id="PTHR46986:SF1">
    <property type="entry name" value="ENDORIBONUCLEASE YBEY, CHLOROPLASTIC"/>
    <property type="match status" value="1"/>
</dbReference>
<evidence type="ECO:0000256" key="7">
    <source>
        <dbReference type="HAMAP-Rule" id="MF_00009"/>
    </source>
</evidence>
<dbReference type="EMBL" id="JACHYB010000001">
    <property type="protein sequence ID" value="MBB3185943.1"/>
    <property type="molecule type" value="Genomic_DNA"/>
</dbReference>
<dbReference type="NCBIfam" id="TIGR00043">
    <property type="entry name" value="rRNA maturation RNase YbeY"/>
    <property type="match status" value="1"/>
</dbReference>
<keyword evidence="7" id="KW-0698">rRNA processing</keyword>
<comment type="caution">
    <text evidence="8">The sequence shown here is derived from an EMBL/GenBank/DDBJ whole genome shotgun (WGS) entry which is preliminary data.</text>
</comment>
<dbReference type="InterPro" id="IPR002036">
    <property type="entry name" value="YbeY"/>
</dbReference>
<evidence type="ECO:0000256" key="3">
    <source>
        <dbReference type="ARBA" id="ARBA00022723"/>
    </source>
</evidence>
<accession>A0A7W5GZX8</accession>
<dbReference type="Gene3D" id="3.40.390.30">
    <property type="entry name" value="Metalloproteases ('zincins'), catalytic domain"/>
    <property type="match status" value="1"/>
</dbReference>
<name>A0A7W5GZX8_9PORP</name>
<evidence type="ECO:0000313" key="8">
    <source>
        <dbReference type="EMBL" id="MBB3185943.1"/>
    </source>
</evidence>
<evidence type="ECO:0000256" key="2">
    <source>
        <dbReference type="ARBA" id="ARBA00022722"/>
    </source>
</evidence>
<evidence type="ECO:0000256" key="1">
    <source>
        <dbReference type="ARBA" id="ARBA00010875"/>
    </source>
</evidence>
<keyword evidence="6 7" id="KW-0862">Zinc</keyword>
<dbReference type="InterPro" id="IPR023091">
    <property type="entry name" value="MetalPrtase_cat_dom_sf_prd"/>
</dbReference>
<protein>
    <recommendedName>
        <fullName evidence="7">Endoribonuclease YbeY</fullName>
        <ecNumber evidence="7">3.1.-.-</ecNumber>
    </recommendedName>
</protein>
<feature type="binding site" evidence="7">
    <location>
        <position position="106"/>
    </location>
    <ligand>
        <name>Zn(2+)</name>
        <dbReference type="ChEBI" id="CHEBI:29105"/>
        <note>catalytic</note>
    </ligand>
</feature>
<dbReference type="GO" id="GO:0005737">
    <property type="term" value="C:cytoplasm"/>
    <property type="evidence" value="ECO:0007669"/>
    <property type="project" value="UniProtKB-SubCell"/>
</dbReference>
<dbReference type="Pfam" id="PF02130">
    <property type="entry name" value="YbeY"/>
    <property type="match status" value="1"/>
</dbReference>
<comment type="subcellular location">
    <subcellularLocation>
        <location evidence="7">Cytoplasm</location>
    </subcellularLocation>
</comment>
<dbReference type="GO" id="GO:0008270">
    <property type="term" value="F:zinc ion binding"/>
    <property type="evidence" value="ECO:0007669"/>
    <property type="project" value="UniProtKB-UniRule"/>
</dbReference>
<dbReference type="Proteomes" id="UP000544222">
    <property type="component" value="Unassembled WGS sequence"/>
</dbReference>
<gene>
    <name evidence="7" type="primary">ybeY</name>
    <name evidence="8" type="ORF">FHX64_000106</name>
</gene>
<dbReference type="GO" id="GO:0004521">
    <property type="term" value="F:RNA endonuclease activity"/>
    <property type="evidence" value="ECO:0007669"/>
    <property type="project" value="UniProtKB-UniRule"/>
</dbReference>
<reference evidence="8 9" key="1">
    <citation type="submission" date="2020-08" db="EMBL/GenBank/DDBJ databases">
        <title>Genomic Encyclopedia of Type Strains, Phase IV (KMG-IV): sequencing the most valuable type-strain genomes for metagenomic binning, comparative biology and taxonomic classification.</title>
        <authorList>
            <person name="Goeker M."/>
        </authorList>
    </citation>
    <scope>NUCLEOTIDE SEQUENCE [LARGE SCALE GENOMIC DNA]</scope>
    <source>
        <strain evidence="8 9">DSM 27471</strain>
    </source>
</reference>
<keyword evidence="2 7" id="KW-0540">Nuclease</keyword>
<proteinExistence type="inferred from homology"/>